<gene>
    <name evidence="1" type="ORF">RJ641_025008</name>
</gene>
<keyword evidence="2" id="KW-1185">Reference proteome</keyword>
<reference evidence="1 2" key="1">
    <citation type="submission" date="2023-12" db="EMBL/GenBank/DDBJ databases">
        <title>A high-quality genome assembly for Dillenia turbinata (Dilleniales).</title>
        <authorList>
            <person name="Chanderbali A."/>
        </authorList>
    </citation>
    <scope>NUCLEOTIDE SEQUENCE [LARGE SCALE GENOMIC DNA]</scope>
    <source>
        <strain evidence="1">LSX21</strain>
        <tissue evidence="1">Leaf</tissue>
    </source>
</reference>
<organism evidence="1 2">
    <name type="scientific">Dillenia turbinata</name>
    <dbReference type="NCBI Taxonomy" id="194707"/>
    <lineage>
        <taxon>Eukaryota</taxon>
        <taxon>Viridiplantae</taxon>
        <taxon>Streptophyta</taxon>
        <taxon>Embryophyta</taxon>
        <taxon>Tracheophyta</taxon>
        <taxon>Spermatophyta</taxon>
        <taxon>Magnoliopsida</taxon>
        <taxon>eudicotyledons</taxon>
        <taxon>Gunneridae</taxon>
        <taxon>Pentapetalae</taxon>
        <taxon>Dilleniales</taxon>
        <taxon>Dilleniaceae</taxon>
        <taxon>Dillenia</taxon>
    </lineage>
</organism>
<dbReference type="Proteomes" id="UP001370490">
    <property type="component" value="Unassembled WGS sequence"/>
</dbReference>
<protein>
    <submittedName>
        <fullName evidence="1">Uncharacterized protein</fullName>
    </submittedName>
</protein>
<dbReference type="EMBL" id="JBAMMX010000003">
    <property type="protein sequence ID" value="KAK6943906.1"/>
    <property type="molecule type" value="Genomic_DNA"/>
</dbReference>
<accession>A0AAN8ZN34</accession>
<evidence type="ECO:0000313" key="2">
    <source>
        <dbReference type="Proteomes" id="UP001370490"/>
    </source>
</evidence>
<sequence length="93" mass="10757">MLPPAMVADQEVLYLEQEGHLQKGNMQMKYQLITLHKALHFVMLRLSSIHDTQTPEHMKLSFRRNGPVMVFDGARVKGLRSSNGQLFYVIFLK</sequence>
<dbReference type="AlphaFoldDB" id="A0AAN8ZN34"/>
<proteinExistence type="predicted"/>
<evidence type="ECO:0000313" key="1">
    <source>
        <dbReference type="EMBL" id="KAK6943906.1"/>
    </source>
</evidence>
<comment type="caution">
    <text evidence="1">The sequence shown here is derived from an EMBL/GenBank/DDBJ whole genome shotgun (WGS) entry which is preliminary data.</text>
</comment>
<name>A0AAN8ZN34_9MAGN</name>